<evidence type="ECO:0000313" key="2">
    <source>
        <dbReference type="Proteomes" id="UP001162060"/>
    </source>
</evidence>
<sequence length="74" mass="7995">MGDYDEAIGQMSLGETGQRLDRLGSEVATGQLGQDDTVATSDHRMIWAGTTMSSDEYMIELQCSSGECRSIDEG</sequence>
<dbReference type="EMBL" id="CAKLBY020000087">
    <property type="protein sequence ID" value="CAK7925458.1"/>
    <property type="molecule type" value="Genomic_DNA"/>
</dbReference>
<reference evidence="1" key="1">
    <citation type="submission" date="2024-01" db="EMBL/GenBank/DDBJ databases">
        <authorList>
            <person name="Webb A."/>
        </authorList>
    </citation>
    <scope>NUCLEOTIDE SEQUENCE</scope>
    <source>
        <strain evidence="1">Pm1</strain>
    </source>
</reference>
<proteinExistence type="predicted"/>
<accession>A0AAV1TVK6</accession>
<dbReference type="Proteomes" id="UP001162060">
    <property type="component" value="Unassembled WGS sequence"/>
</dbReference>
<evidence type="ECO:0000313" key="1">
    <source>
        <dbReference type="EMBL" id="CAK7925458.1"/>
    </source>
</evidence>
<name>A0AAV1TVK6_9STRA</name>
<gene>
    <name evidence="1" type="ORF">PM001_LOCUS10608</name>
</gene>
<dbReference type="AlphaFoldDB" id="A0AAV1TVK6"/>
<comment type="caution">
    <text evidence="1">The sequence shown here is derived from an EMBL/GenBank/DDBJ whole genome shotgun (WGS) entry which is preliminary data.</text>
</comment>
<organism evidence="1 2">
    <name type="scientific">Peronospora matthiolae</name>
    <dbReference type="NCBI Taxonomy" id="2874970"/>
    <lineage>
        <taxon>Eukaryota</taxon>
        <taxon>Sar</taxon>
        <taxon>Stramenopiles</taxon>
        <taxon>Oomycota</taxon>
        <taxon>Peronosporomycetes</taxon>
        <taxon>Peronosporales</taxon>
        <taxon>Peronosporaceae</taxon>
        <taxon>Peronospora</taxon>
    </lineage>
</organism>
<protein>
    <submittedName>
        <fullName evidence="1">Uncharacterized protein</fullName>
    </submittedName>
</protein>